<comment type="pathway">
    <text evidence="1">Secondary metabolite biosynthesis.</text>
</comment>
<evidence type="ECO:0000256" key="1">
    <source>
        <dbReference type="ARBA" id="ARBA00005179"/>
    </source>
</evidence>
<proteinExistence type="inferred from homology"/>
<keyword evidence="5" id="KW-0560">Oxidoreductase</keyword>
<comment type="caution">
    <text evidence="8">The sequence shown here is derived from an EMBL/GenBank/DDBJ whole genome shotgun (WGS) entry which is preliminary data.</text>
</comment>
<dbReference type="PANTHER" id="PTHR43004:SF20">
    <property type="entry name" value="2-MONOOXYGENASE, PUTATIVE (AFU_ORTHOLOGUE AFUA_1G13660)-RELATED"/>
    <property type="match status" value="1"/>
</dbReference>
<accession>A0AAI8YE58</accession>
<feature type="domain" description="FAD-binding" evidence="6">
    <location>
        <begin position="19"/>
        <end position="422"/>
    </location>
</feature>
<keyword evidence="9" id="KW-1185">Reference proteome</keyword>
<gene>
    <name evidence="8" type="ORF">KHLLAP_LOCUS1756</name>
</gene>
<dbReference type="GO" id="GO:0016709">
    <property type="term" value="F:oxidoreductase activity, acting on paired donors, with incorporation or reduction of molecular oxygen, NAD(P)H as one donor, and incorporation of one atom of oxygen"/>
    <property type="evidence" value="ECO:0007669"/>
    <property type="project" value="UniProtKB-ARBA"/>
</dbReference>
<evidence type="ECO:0000256" key="4">
    <source>
        <dbReference type="ARBA" id="ARBA00022827"/>
    </source>
</evidence>
<evidence type="ECO:0000313" key="9">
    <source>
        <dbReference type="Proteomes" id="UP001295740"/>
    </source>
</evidence>
<dbReference type="InterPro" id="IPR036188">
    <property type="entry name" value="FAD/NAD-bd_sf"/>
</dbReference>
<dbReference type="Gene3D" id="3.30.9.10">
    <property type="entry name" value="D-Amino Acid Oxidase, subunit A, domain 2"/>
    <property type="match status" value="1"/>
</dbReference>
<dbReference type="PANTHER" id="PTHR43004">
    <property type="entry name" value="TRK SYSTEM POTASSIUM UPTAKE PROTEIN"/>
    <property type="match status" value="1"/>
</dbReference>
<dbReference type="InterPro" id="IPR038220">
    <property type="entry name" value="PHOX_C_sf"/>
</dbReference>
<sequence>MAVNGHAVNGDAGTPESNVDVLIIGAGPAGLMAAAWMAHCGVKARIVDKRGTKVFCGQADGLQVRSLEILESLGFADRVWKEANHMIEICMWNPGSDGIIRRSDRIPDTIVGLSRFQQIVLNQGRMERFFLDNIAKHSKNTIQVERGVLPESLEIDESKVEDDSAYPVTVKLRHLTEEEATPAQQISASKVSDGLFRSNLVKEDDEDDLIRKSQSRPGTGEVVHAKYVIGCDGARSWTRRALGFELQGEATDFIWGVMDIIPITDFPDIRMRCAIHSAENGSLMVIPRENKLVRLYIQLKEVVPDESGRADRSKITPEIIFAAAQKILSPYKIDYEYCDWWTAYQIGQRVGTNFDAHERVFLAGDAVHTHSPKAGQGMNVSMQDCYNLGWKVALVARGIAKRNILSTYQSERRRVAQDLIDFDHRFSRLFSGRPAKDVMDAEGVSMEVFKDAFEKGNLFASGLSVNYGPSPLVLKAGDASAQGDGSKVVAAPSTSGDAFAKAQALAPGLPVGMRFNSYKVLDQASARPWHFQEKLKADGRFRIILFAGNVLSASQKPRVDRFCERLNAPDAFLRAVTPKDAPIDSVIEVLTVHAAKRTETELLRDFPEILHPFDKHTGWDYDKVFVDDVSYHEGFGNAYGNYGIDKERGCVVVARPDQYVGYVGELEDFDALQKYFEGFLVFPSAAAS</sequence>
<dbReference type="Proteomes" id="UP001295740">
    <property type="component" value="Unassembled WGS sequence"/>
</dbReference>
<evidence type="ECO:0000256" key="3">
    <source>
        <dbReference type="ARBA" id="ARBA00022630"/>
    </source>
</evidence>
<dbReference type="PRINTS" id="PR00420">
    <property type="entry name" value="RNGMNOXGNASE"/>
</dbReference>
<dbReference type="SUPFAM" id="SSF52833">
    <property type="entry name" value="Thioredoxin-like"/>
    <property type="match status" value="1"/>
</dbReference>
<feature type="domain" description="Phenol hydroxylase-like C-terminal dimerisation" evidence="7">
    <location>
        <begin position="465"/>
        <end position="681"/>
    </location>
</feature>
<dbReference type="CDD" id="cd02979">
    <property type="entry name" value="PHOX_C"/>
    <property type="match status" value="1"/>
</dbReference>
<name>A0AAI8YE58_9PEZI</name>
<evidence type="ECO:0000256" key="2">
    <source>
        <dbReference type="ARBA" id="ARBA00007801"/>
    </source>
</evidence>
<evidence type="ECO:0000259" key="7">
    <source>
        <dbReference type="Pfam" id="PF07976"/>
    </source>
</evidence>
<evidence type="ECO:0000256" key="5">
    <source>
        <dbReference type="ARBA" id="ARBA00023002"/>
    </source>
</evidence>
<dbReference type="InterPro" id="IPR002938">
    <property type="entry name" value="FAD-bd"/>
</dbReference>
<keyword evidence="3" id="KW-0285">Flavoprotein</keyword>
<dbReference type="Gene3D" id="3.50.50.60">
    <property type="entry name" value="FAD/NAD(P)-binding domain"/>
    <property type="match status" value="1"/>
</dbReference>
<evidence type="ECO:0000313" key="8">
    <source>
        <dbReference type="EMBL" id="CAJ2501288.1"/>
    </source>
</evidence>
<reference evidence="8" key="1">
    <citation type="submission" date="2023-10" db="EMBL/GenBank/DDBJ databases">
        <authorList>
            <person name="Hackl T."/>
        </authorList>
    </citation>
    <scope>NUCLEOTIDE SEQUENCE</scope>
</reference>
<dbReference type="EMBL" id="CAUWAG010000003">
    <property type="protein sequence ID" value="CAJ2501288.1"/>
    <property type="molecule type" value="Genomic_DNA"/>
</dbReference>
<organism evidence="8 9">
    <name type="scientific">Anthostomella pinea</name>
    <dbReference type="NCBI Taxonomy" id="933095"/>
    <lineage>
        <taxon>Eukaryota</taxon>
        <taxon>Fungi</taxon>
        <taxon>Dikarya</taxon>
        <taxon>Ascomycota</taxon>
        <taxon>Pezizomycotina</taxon>
        <taxon>Sordariomycetes</taxon>
        <taxon>Xylariomycetidae</taxon>
        <taxon>Xylariales</taxon>
        <taxon>Xylariaceae</taxon>
        <taxon>Anthostomella</taxon>
    </lineage>
</organism>
<dbReference type="AlphaFoldDB" id="A0AAI8YE58"/>
<dbReference type="InterPro" id="IPR036249">
    <property type="entry name" value="Thioredoxin-like_sf"/>
</dbReference>
<keyword evidence="4" id="KW-0274">FAD</keyword>
<dbReference type="InterPro" id="IPR050641">
    <property type="entry name" value="RIFMO-like"/>
</dbReference>
<dbReference type="GO" id="GO:0071949">
    <property type="term" value="F:FAD binding"/>
    <property type="evidence" value="ECO:0007669"/>
    <property type="project" value="InterPro"/>
</dbReference>
<evidence type="ECO:0000259" key="6">
    <source>
        <dbReference type="Pfam" id="PF01494"/>
    </source>
</evidence>
<dbReference type="Gene3D" id="3.40.30.20">
    <property type="match status" value="1"/>
</dbReference>
<dbReference type="Pfam" id="PF01494">
    <property type="entry name" value="FAD_binding_3"/>
    <property type="match status" value="1"/>
</dbReference>
<dbReference type="InterPro" id="IPR012941">
    <property type="entry name" value="Phe_hydrox_C_dim_dom"/>
</dbReference>
<dbReference type="Pfam" id="PF07976">
    <property type="entry name" value="Phe_hydrox_dim"/>
    <property type="match status" value="1"/>
</dbReference>
<dbReference type="SUPFAM" id="SSF54373">
    <property type="entry name" value="FAD-linked reductases, C-terminal domain"/>
    <property type="match status" value="1"/>
</dbReference>
<dbReference type="SUPFAM" id="SSF51905">
    <property type="entry name" value="FAD/NAD(P)-binding domain"/>
    <property type="match status" value="1"/>
</dbReference>
<protein>
    <submittedName>
        <fullName evidence="8">Uu.00g041410.m01.CDS01</fullName>
    </submittedName>
</protein>
<comment type="similarity">
    <text evidence="2">Belongs to the PheA/TfdB FAD monooxygenase family.</text>
</comment>